<dbReference type="PANTHER" id="PTHR37984">
    <property type="entry name" value="PROTEIN CBG26694"/>
    <property type="match status" value="1"/>
</dbReference>
<dbReference type="InterPro" id="IPR043502">
    <property type="entry name" value="DNA/RNA_pol_sf"/>
</dbReference>
<evidence type="ECO:0000313" key="1">
    <source>
        <dbReference type="EMBL" id="KAK9951538.1"/>
    </source>
</evidence>
<accession>A0AAW1YSI9</accession>
<evidence type="ECO:0000313" key="2">
    <source>
        <dbReference type="Proteomes" id="UP001457282"/>
    </source>
</evidence>
<proteinExistence type="predicted"/>
<protein>
    <recommendedName>
        <fullName evidence="3">Reverse transcriptase/retrotransposon-derived protein RNase H-like domain-containing protein</fullName>
    </recommendedName>
</protein>
<reference evidence="1 2" key="1">
    <citation type="journal article" date="2023" name="G3 (Bethesda)">
        <title>A chromosome-length genome assembly and annotation of blackberry (Rubus argutus, cv. 'Hillquist').</title>
        <authorList>
            <person name="Bruna T."/>
            <person name="Aryal R."/>
            <person name="Dudchenko O."/>
            <person name="Sargent D.J."/>
            <person name="Mead D."/>
            <person name="Buti M."/>
            <person name="Cavallini A."/>
            <person name="Hytonen T."/>
            <person name="Andres J."/>
            <person name="Pham M."/>
            <person name="Weisz D."/>
            <person name="Mascagni F."/>
            <person name="Usai G."/>
            <person name="Natali L."/>
            <person name="Bassil N."/>
            <person name="Fernandez G.E."/>
            <person name="Lomsadze A."/>
            <person name="Armour M."/>
            <person name="Olukolu B."/>
            <person name="Poorten T."/>
            <person name="Britton C."/>
            <person name="Davik J."/>
            <person name="Ashrafi H."/>
            <person name="Aiden E.L."/>
            <person name="Borodovsky M."/>
            <person name="Worthington M."/>
        </authorList>
    </citation>
    <scope>NUCLEOTIDE SEQUENCE [LARGE SCALE GENOMIC DNA]</scope>
    <source>
        <strain evidence="1">PI 553951</strain>
    </source>
</reference>
<comment type="caution">
    <text evidence="1">The sequence shown here is derived from an EMBL/GenBank/DDBJ whole genome shotgun (WGS) entry which is preliminary data.</text>
</comment>
<dbReference type="SUPFAM" id="SSF56672">
    <property type="entry name" value="DNA/RNA polymerases"/>
    <property type="match status" value="1"/>
</dbReference>
<dbReference type="Gene3D" id="3.30.70.270">
    <property type="match status" value="2"/>
</dbReference>
<evidence type="ECO:0008006" key="3">
    <source>
        <dbReference type="Google" id="ProtNLM"/>
    </source>
</evidence>
<dbReference type="PANTHER" id="PTHR37984:SF5">
    <property type="entry name" value="PROTEIN NYNRIN-LIKE"/>
    <property type="match status" value="1"/>
</dbReference>
<dbReference type="AlphaFoldDB" id="A0AAW1YSI9"/>
<dbReference type="EMBL" id="JBEDUW010000001">
    <property type="protein sequence ID" value="KAK9951538.1"/>
    <property type="molecule type" value="Genomic_DNA"/>
</dbReference>
<dbReference type="InterPro" id="IPR043128">
    <property type="entry name" value="Rev_trsase/Diguanyl_cyclase"/>
</dbReference>
<sequence>MKLNPEKCMFCIGEGKFLGFMVSHRGIEANPEKIRAILDLKSPRTFKDIQSLNGRIVALSRFISRSTDRCAPLFRILKNREEVRLGWTTECEQAFTSLRNT</sequence>
<gene>
    <name evidence="1" type="ORF">M0R45_006976</name>
</gene>
<name>A0AAW1YSI9_RUBAR</name>
<keyword evidence="2" id="KW-1185">Reference proteome</keyword>
<dbReference type="Proteomes" id="UP001457282">
    <property type="component" value="Unassembled WGS sequence"/>
</dbReference>
<dbReference type="InterPro" id="IPR050951">
    <property type="entry name" value="Retrovirus_Pol_polyprotein"/>
</dbReference>
<organism evidence="1 2">
    <name type="scientific">Rubus argutus</name>
    <name type="common">Southern blackberry</name>
    <dbReference type="NCBI Taxonomy" id="59490"/>
    <lineage>
        <taxon>Eukaryota</taxon>
        <taxon>Viridiplantae</taxon>
        <taxon>Streptophyta</taxon>
        <taxon>Embryophyta</taxon>
        <taxon>Tracheophyta</taxon>
        <taxon>Spermatophyta</taxon>
        <taxon>Magnoliopsida</taxon>
        <taxon>eudicotyledons</taxon>
        <taxon>Gunneridae</taxon>
        <taxon>Pentapetalae</taxon>
        <taxon>rosids</taxon>
        <taxon>fabids</taxon>
        <taxon>Rosales</taxon>
        <taxon>Rosaceae</taxon>
        <taxon>Rosoideae</taxon>
        <taxon>Rosoideae incertae sedis</taxon>
        <taxon>Rubus</taxon>
    </lineage>
</organism>